<dbReference type="EMBL" id="CAJPEV010002852">
    <property type="protein sequence ID" value="CAG0898225.1"/>
    <property type="molecule type" value="Genomic_DNA"/>
</dbReference>
<dbReference type="EMBL" id="LR902369">
    <property type="protein sequence ID" value="CAD7250426.1"/>
    <property type="molecule type" value="Genomic_DNA"/>
</dbReference>
<dbReference type="InterPro" id="IPR032675">
    <property type="entry name" value="LRR_dom_sf"/>
</dbReference>
<keyword evidence="2" id="KW-1185">Reference proteome</keyword>
<evidence type="ECO:0000313" key="2">
    <source>
        <dbReference type="Proteomes" id="UP000677054"/>
    </source>
</evidence>
<dbReference type="AlphaFoldDB" id="A0A7R9AAQ0"/>
<protein>
    <submittedName>
        <fullName evidence="1">Uncharacterized protein</fullName>
    </submittedName>
</protein>
<organism evidence="1">
    <name type="scientific">Darwinula stevensoni</name>
    <dbReference type="NCBI Taxonomy" id="69355"/>
    <lineage>
        <taxon>Eukaryota</taxon>
        <taxon>Metazoa</taxon>
        <taxon>Ecdysozoa</taxon>
        <taxon>Arthropoda</taxon>
        <taxon>Crustacea</taxon>
        <taxon>Oligostraca</taxon>
        <taxon>Ostracoda</taxon>
        <taxon>Podocopa</taxon>
        <taxon>Podocopida</taxon>
        <taxon>Darwinulocopina</taxon>
        <taxon>Darwinuloidea</taxon>
        <taxon>Darwinulidae</taxon>
        <taxon>Darwinula</taxon>
    </lineage>
</organism>
<sequence>MILTFQMYYNDVVEEMSEGMLGDISFEYIFLTDCAIGSIHSSTLLPSSERLLSLSVDGLLNGGKLTEFPWDALHQFTSLYNVNIQFNSITTLPQFESSSLMHLNISNLIRAAFIALSREWADAKKHISAKSRGWNPITDIPAGFFRDMGNLERFDCYDCALGPTLSTKYLEFHSLQPDTGLSISTNEIRELTEVSFCPMLEVLSLGTGSINLNGEIFLDHNAP</sequence>
<dbReference type="Gene3D" id="3.80.10.10">
    <property type="entry name" value="Ribonuclease Inhibitor"/>
    <property type="match status" value="2"/>
</dbReference>
<evidence type="ECO:0000313" key="1">
    <source>
        <dbReference type="EMBL" id="CAD7250426.1"/>
    </source>
</evidence>
<dbReference type="SUPFAM" id="SSF52058">
    <property type="entry name" value="L domain-like"/>
    <property type="match status" value="1"/>
</dbReference>
<proteinExistence type="predicted"/>
<name>A0A7R9AAQ0_9CRUS</name>
<reference evidence="1" key="1">
    <citation type="submission" date="2020-11" db="EMBL/GenBank/DDBJ databases">
        <authorList>
            <person name="Tran Van P."/>
        </authorList>
    </citation>
    <scope>NUCLEOTIDE SEQUENCE</scope>
</reference>
<gene>
    <name evidence="1" type="ORF">DSTB1V02_LOCUS10202</name>
</gene>
<dbReference type="Proteomes" id="UP000677054">
    <property type="component" value="Unassembled WGS sequence"/>
</dbReference>
<accession>A0A7R9AAQ0</accession>